<evidence type="ECO:0000313" key="5">
    <source>
        <dbReference type="Proteomes" id="UP000285092"/>
    </source>
</evidence>
<dbReference type="OrthoDB" id="5638848at2"/>
<evidence type="ECO:0000259" key="2">
    <source>
        <dbReference type="Pfam" id="PF13521"/>
    </source>
</evidence>
<dbReference type="InterPro" id="IPR027417">
    <property type="entry name" value="P-loop_NTPase"/>
</dbReference>
<organism evidence="4 5">
    <name type="scientific">Pelagerythrobacter aerophilus</name>
    <dbReference type="NCBI Taxonomy" id="2306995"/>
    <lineage>
        <taxon>Bacteria</taxon>
        <taxon>Pseudomonadati</taxon>
        <taxon>Pseudomonadota</taxon>
        <taxon>Alphaproteobacteria</taxon>
        <taxon>Sphingomonadales</taxon>
        <taxon>Erythrobacteraceae</taxon>
        <taxon>Pelagerythrobacter</taxon>
    </lineage>
</organism>
<evidence type="ECO:0000313" key="3">
    <source>
        <dbReference type="EMBL" id="RIV76137.1"/>
    </source>
</evidence>
<dbReference type="InterPro" id="IPR038727">
    <property type="entry name" value="NadR/Ttd14_AAA_dom"/>
</dbReference>
<gene>
    <name evidence="4" type="ORF">D2V04_01920</name>
    <name evidence="3" type="ORF">D2V04_17205</name>
</gene>
<dbReference type="Pfam" id="PF13521">
    <property type="entry name" value="AAA_28"/>
    <property type="match status" value="1"/>
</dbReference>
<dbReference type="EMBL" id="QXFK01000019">
    <property type="protein sequence ID" value="RIV76137.1"/>
    <property type="molecule type" value="Genomic_DNA"/>
</dbReference>
<dbReference type="Gene3D" id="3.40.50.300">
    <property type="entry name" value="P-loop containing nucleotide triphosphate hydrolases"/>
    <property type="match status" value="1"/>
</dbReference>
<sequence length="207" mass="23127">MPPRQDEGFQDQRGLLRDDEPVGRACRFRSARRSPAGPGTGKSTLLEALDRRGIATEPEVARAILREAGGMALRADDPAGFARAMFEAELAAWRAAEGRPGPTVFDRGFPDIVGFLRLEDLPVPEDIDRVCRELRYDGPVFRAPPWQAIYRPDEERIQDWEAALASDAAVTAAWRDYGYESVDLPLVSAEERVDFVLECLQAANLRW</sequence>
<name>A0A418NM57_9SPHN</name>
<dbReference type="Proteomes" id="UP000285092">
    <property type="component" value="Unassembled WGS sequence"/>
</dbReference>
<accession>A0A418NM57</accession>
<evidence type="ECO:0000256" key="1">
    <source>
        <dbReference type="SAM" id="MobiDB-lite"/>
    </source>
</evidence>
<feature type="domain" description="NadR/Ttd14 AAA" evidence="2">
    <location>
        <begin position="37"/>
        <end position="192"/>
    </location>
</feature>
<feature type="region of interest" description="Disordered" evidence="1">
    <location>
        <begin position="1"/>
        <end position="45"/>
    </location>
</feature>
<reference evidence="4 5" key="1">
    <citation type="submission" date="2018-08" db="EMBL/GenBank/DDBJ databases">
        <title>Altererythrobacter sp.Ery1 and Ery12, the genome sequencing of novel strains in genus Alterythrobacter.</title>
        <authorList>
            <person name="Cheng H."/>
            <person name="Wu Y.-H."/>
            <person name="Fang C."/>
            <person name="Xu X.-W."/>
        </authorList>
    </citation>
    <scope>NUCLEOTIDE SEQUENCE [LARGE SCALE GENOMIC DNA]</scope>
    <source>
        <strain evidence="4 5">Ery1</strain>
    </source>
</reference>
<keyword evidence="5" id="KW-1185">Reference proteome</keyword>
<proteinExistence type="predicted"/>
<comment type="caution">
    <text evidence="4">The sequence shown here is derived from an EMBL/GenBank/DDBJ whole genome shotgun (WGS) entry which is preliminary data.</text>
</comment>
<dbReference type="SUPFAM" id="SSF52540">
    <property type="entry name" value="P-loop containing nucleoside triphosphate hydrolases"/>
    <property type="match status" value="1"/>
</dbReference>
<protein>
    <recommendedName>
        <fullName evidence="2">NadR/Ttd14 AAA domain-containing protein</fullName>
    </recommendedName>
</protein>
<dbReference type="EMBL" id="QXFK01000008">
    <property type="protein sequence ID" value="RIV80810.1"/>
    <property type="molecule type" value="Genomic_DNA"/>
</dbReference>
<evidence type="ECO:0000313" key="4">
    <source>
        <dbReference type="EMBL" id="RIV80810.1"/>
    </source>
</evidence>
<dbReference type="AlphaFoldDB" id="A0A418NM57"/>